<dbReference type="AlphaFoldDB" id="A0A1F2WFU8"/>
<dbReference type="InterPro" id="IPR036117">
    <property type="entry name" value="DhaL_dom_sf"/>
</dbReference>
<dbReference type="PANTHER" id="PTHR33434">
    <property type="entry name" value="DEGV DOMAIN-CONTAINING PROTEIN DR_1986-RELATED"/>
    <property type="match status" value="1"/>
</dbReference>
<proteinExistence type="predicted"/>
<evidence type="ECO:0000259" key="1">
    <source>
        <dbReference type="PROSITE" id="PS51480"/>
    </source>
</evidence>
<evidence type="ECO:0000313" key="2">
    <source>
        <dbReference type="EMBL" id="OFW55720.1"/>
    </source>
</evidence>
<dbReference type="Pfam" id="PF21645">
    <property type="entry name" value="FakA-like_M"/>
    <property type="match status" value="1"/>
</dbReference>
<dbReference type="PROSITE" id="PS51480">
    <property type="entry name" value="DHAL"/>
    <property type="match status" value="1"/>
</dbReference>
<dbReference type="GO" id="GO:0004371">
    <property type="term" value="F:glycerone kinase activity"/>
    <property type="evidence" value="ECO:0007669"/>
    <property type="project" value="InterPro"/>
</dbReference>
<gene>
    <name evidence="2" type="ORF">A2Y75_05975</name>
</gene>
<sequence>MVERLEAADFVGLINSAIEALKLHKEEINAMNVFPVPDGDTGTNMLLTMQAVREALGNSNHVDMAYVCQAMSRGSLMGARGNSGVVLSQILKGMTDIISNKESVDVDVMSEALSHGSDVAYRAVMKPVEGTILTVVREASEEGIRVREGYRQLEDWFNIIVEQARQTLEHTPDMLPVLKEAGVVDAGGRGLLAIFEGILAHLTGQDLGNIEGEIVYAGAGLAEIEAEDYRYEAQFILQGKDSKIEGLRETLNKIGGSVLVVGGDKTYRVHVHTDELGKVIEESSNIGRLSDVDITDLKLQAEDARSGREAAGRKLVGVVAVAVGDGIKEVLLSMGVNHIVEGGQSMNPSTAEILKAIRTLPQQNIIVIPNNKNIILAAEQTKELSDKKIALVPSGSITEGFAALVAFDPRADLETNRDRMTKAMKSVKTGAVTAAVRDSKYKGGKIKKGNYIGLFKGDIVSAAGTAKEAARKLLEKMMSPKDELVTVIIGEEADEADHGEILDFIGEKGLEPEVIEGGQPVYQYIFGIE</sequence>
<dbReference type="EMBL" id="MELK01000052">
    <property type="protein sequence ID" value="OFW55720.1"/>
    <property type="molecule type" value="Genomic_DNA"/>
</dbReference>
<name>A0A1F2WFU8_9ACTN</name>
<dbReference type="PANTHER" id="PTHR33434:SF4">
    <property type="entry name" value="PHOSPHATASE PROTEIN"/>
    <property type="match status" value="1"/>
</dbReference>
<dbReference type="InterPro" id="IPR050270">
    <property type="entry name" value="DegV_domain_contain"/>
</dbReference>
<dbReference type="SMART" id="SM01121">
    <property type="entry name" value="Dak1_2"/>
    <property type="match status" value="1"/>
</dbReference>
<dbReference type="InterPro" id="IPR004007">
    <property type="entry name" value="DhaL_dom"/>
</dbReference>
<dbReference type="STRING" id="1797197.A2Y75_05975"/>
<comment type="caution">
    <text evidence="2">The sequence shown here is derived from an EMBL/GenBank/DDBJ whole genome shotgun (WGS) entry which is preliminary data.</text>
</comment>
<dbReference type="InterPro" id="IPR048394">
    <property type="entry name" value="FakA-like_M"/>
</dbReference>
<accession>A0A1F2WFU8</accession>
<organism evidence="2 3">
    <name type="scientific">Candidatus Solincola sediminis</name>
    <dbReference type="NCBI Taxonomy" id="1797199"/>
    <lineage>
        <taxon>Bacteria</taxon>
        <taxon>Bacillati</taxon>
        <taxon>Actinomycetota</taxon>
        <taxon>Candidatus Geothermincolia</taxon>
        <taxon>Candidatus Geothermincolales</taxon>
        <taxon>Candidatus Geothermincolaceae</taxon>
        <taxon>Candidatus Solincola</taxon>
    </lineage>
</organism>
<protein>
    <recommendedName>
        <fullName evidence="1">DhaL domain-containing protein</fullName>
    </recommendedName>
</protein>
<dbReference type="InterPro" id="IPR019986">
    <property type="entry name" value="YloV-like"/>
</dbReference>
<dbReference type="SMART" id="SM01120">
    <property type="entry name" value="Dak2"/>
    <property type="match status" value="1"/>
</dbReference>
<dbReference type="Pfam" id="PF02734">
    <property type="entry name" value="Dak2"/>
    <property type="match status" value="1"/>
</dbReference>
<dbReference type="Pfam" id="PF13684">
    <property type="entry name" value="FakA-like_C"/>
    <property type="match status" value="1"/>
</dbReference>
<dbReference type="Proteomes" id="UP000177876">
    <property type="component" value="Unassembled WGS sequence"/>
</dbReference>
<feature type="domain" description="DhaL" evidence="1">
    <location>
        <begin position="8"/>
        <end position="200"/>
    </location>
</feature>
<dbReference type="GO" id="GO:0006071">
    <property type="term" value="P:glycerol metabolic process"/>
    <property type="evidence" value="ECO:0007669"/>
    <property type="project" value="InterPro"/>
</dbReference>
<dbReference type="NCBIfam" id="TIGR03599">
    <property type="entry name" value="YloV"/>
    <property type="match status" value="1"/>
</dbReference>
<dbReference type="InterPro" id="IPR033470">
    <property type="entry name" value="FakA-like_C"/>
</dbReference>
<reference evidence="2 3" key="1">
    <citation type="journal article" date="2016" name="Nat. Commun.">
        <title>Thousands of microbial genomes shed light on interconnected biogeochemical processes in an aquifer system.</title>
        <authorList>
            <person name="Anantharaman K."/>
            <person name="Brown C.T."/>
            <person name="Hug L.A."/>
            <person name="Sharon I."/>
            <person name="Castelle C.J."/>
            <person name="Probst A.J."/>
            <person name="Thomas B.C."/>
            <person name="Singh A."/>
            <person name="Wilkins M.J."/>
            <person name="Karaoz U."/>
            <person name="Brodie E.L."/>
            <person name="Williams K.H."/>
            <person name="Hubbard S.S."/>
            <person name="Banfield J.F."/>
        </authorList>
    </citation>
    <scope>NUCLEOTIDE SEQUENCE [LARGE SCALE GENOMIC DNA]</scope>
</reference>
<dbReference type="SUPFAM" id="SSF101473">
    <property type="entry name" value="DhaL-like"/>
    <property type="match status" value="1"/>
</dbReference>
<evidence type="ECO:0000313" key="3">
    <source>
        <dbReference type="Proteomes" id="UP000177876"/>
    </source>
</evidence>
<dbReference type="Gene3D" id="1.25.40.340">
    <property type="match status" value="1"/>
</dbReference>